<protein>
    <submittedName>
        <fullName evidence="1">Uncharacterized protein</fullName>
    </submittedName>
</protein>
<evidence type="ECO:0000313" key="2">
    <source>
        <dbReference type="Proteomes" id="UP000077428"/>
    </source>
</evidence>
<dbReference type="Proteomes" id="UP000077428">
    <property type="component" value="Unassembled WGS sequence"/>
</dbReference>
<gene>
    <name evidence="1" type="ORF">MBORA_11070</name>
</gene>
<sequence>MFPKDNFNITKLDNIISYLLEVFNKTKKIITEKRFYNHLKYELFKKLDNWKKFKPIRGKIEDFFKLLKQRLNIKEIQKYTSKSVEKTVYLNVFLGVLKDSSQNSNTTIIRERKKSDPKIISLNY</sequence>
<keyword evidence="2" id="KW-1185">Reference proteome</keyword>
<dbReference type="PATRIC" id="fig|66851.6.peg.1211"/>
<evidence type="ECO:0000313" key="1">
    <source>
        <dbReference type="EMBL" id="KZX12623.1"/>
    </source>
</evidence>
<name>A0A166AY69_METOA</name>
<organism evidence="1 2">
    <name type="scientific">Methanobrevibacter oralis</name>
    <dbReference type="NCBI Taxonomy" id="66851"/>
    <lineage>
        <taxon>Archaea</taxon>
        <taxon>Methanobacteriati</taxon>
        <taxon>Methanobacteriota</taxon>
        <taxon>Methanomada group</taxon>
        <taxon>Methanobacteria</taxon>
        <taxon>Methanobacteriales</taxon>
        <taxon>Methanobacteriaceae</taxon>
        <taxon>Methanobrevibacter</taxon>
    </lineage>
</organism>
<dbReference type="EMBL" id="LWMU01000067">
    <property type="protein sequence ID" value="KZX12623.1"/>
    <property type="molecule type" value="Genomic_DNA"/>
</dbReference>
<accession>A0A166AY69</accession>
<proteinExistence type="predicted"/>
<dbReference type="AlphaFoldDB" id="A0A166AY69"/>
<comment type="caution">
    <text evidence="1">The sequence shown here is derived from an EMBL/GenBank/DDBJ whole genome shotgun (WGS) entry which is preliminary data.</text>
</comment>
<reference evidence="2" key="1">
    <citation type="journal article" date="2016" name="Genome Announc.">
        <title>Draft Genome Sequences of Methanobrevibacter curvatus DSM11111, Methanobrevibacter cuticularis DSM11139, Methanobrevibacter filiformis DSM11501, and Methanobrevibacter oralis DSM7256.</title>
        <authorList>
            <person name="Poehlein A."/>
            <person name="Seedorf H."/>
        </authorList>
    </citation>
    <scope>NUCLEOTIDE SEQUENCE [LARGE SCALE GENOMIC DNA]</scope>
    <source>
        <strain evidence="2">DSM 7256 / JCM 30027 / ZR</strain>
    </source>
</reference>